<evidence type="ECO:0000256" key="4">
    <source>
        <dbReference type="ARBA" id="ARBA00022723"/>
    </source>
</evidence>
<feature type="domain" description="Deltex C-terminal" evidence="7">
    <location>
        <begin position="867"/>
        <end position="991"/>
    </location>
</feature>
<accession>H3CB34</accession>
<evidence type="ECO:0000256" key="5">
    <source>
        <dbReference type="RuleBase" id="RU367105"/>
    </source>
</evidence>
<dbReference type="Ensembl" id="ENSTNIT00000005602.1">
    <property type="protein sequence ID" value="ENSTNIP00000005456.1"/>
    <property type="gene ID" value="ENSTNIG00000002890.1"/>
</dbReference>
<feature type="domain" description="PAR14-like first RRM" evidence="8">
    <location>
        <begin position="18"/>
        <end position="85"/>
    </location>
</feature>
<dbReference type="InterPro" id="IPR039399">
    <property type="entry name" value="Deltex_C_sf"/>
</dbReference>
<evidence type="ECO:0000256" key="1">
    <source>
        <dbReference type="ARBA" id="ARBA00000900"/>
    </source>
</evidence>
<dbReference type="AlphaFoldDB" id="H3CB34"/>
<feature type="region of interest" description="Disordered" evidence="6">
    <location>
        <begin position="733"/>
        <end position="862"/>
    </location>
</feature>
<feature type="compositionally biased region" description="Polar residues" evidence="6">
    <location>
        <begin position="158"/>
        <end position="195"/>
    </location>
</feature>
<sequence>MAAPAGTVRVSGLPADIEEGRLKDKLFIHFLRTRNGGGEIETITIAKATPVSALITFEECEVARSVIERSPHVLEVSGKKYKLSVSEYREVLDPDEVVTRLSAVMDYSRVPGGALALRRLQENHREIHLSYDAALELYTLYGAYSKVQAALTQLFGQSGNQESDSGQRVASGSWSEPSSQRLQVTPSEDLTANLNRQKEESRSVDPLGSPAEVSSSRSQRDLTPGAHDDQGEGAAPQLTWPPEEDSLVIVDADMFQYLQKYRQNDYQQILRLYGVEAVEVTNQGLTSLYLQSAAGAGEKFGDRKTLSLARNAIRQFFQENETKIWRVEFLKSIFSSGKVLQTAKDSLSLRYPLILLKEDDTYVYMIGDSRDVCDAKQCFLEQSLDQCLKSEEDETKDDAVRKCRLAPRFKESGLPPLGGKPTDFCLRGGPAAQSRAKTSGPMLGFNVLSEPAQTGERVPGGSPQTTAEDIWLKSHRSLSPTAFTQSNDTFLNSELMKSPPKAASLSPSLLDSVPAPAVPGSTLKRANSFSGTPQRKAQPTQQRSRDDANKPAAGAGSGSGSRVGTSSSSPADHLSKDRQVGHHAEIQVSTVMWQHIKEAYSTQVDDLTSDILTLESPHGGGGGVTVTLRGASPSKLKSCRLSLQKLIDSVNRDFSVQDLPLSELGLTDPTDETLLACCHNLRNCFRTVTVQITKKNVLLLGPTLLSSQLAASLLSVFSKDLAGMNKPAPLIQTTQGQSAGAMSESGSGTPGGTSIDQETRTKQSGSGETKPANGPVSQPRLYKDPVIKEKVKYTAAADRNGQKSSVFVSKMGGSERESEDKSGTHPEDEPSQPRLEASQKGGEQQRRHEREESRSGAEAEPLRWGIHGRMTFSKLNISIQGHKNSSTIKITYYIPDGIQQEGHPSPGKPFQGGTFDAYLPDCEAARRLMPRLEKAFQLGLSFTVMEKGTGARVTWSCIPHKTTLQGGKSGSGYPDSTYLARLAEILTSYGIEEAPATLK</sequence>
<keyword evidence="5" id="KW-0862">Zinc</keyword>
<dbReference type="Proteomes" id="UP000007303">
    <property type="component" value="Unassembled WGS sequence"/>
</dbReference>
<dbReference type="EC" id="2.3.2.27" evidence="5"/>
<keyword evidence="5" id="KW-0963">Cytoplasm</keyword>
<dbReference type="GO" id="GO:0016567">
    <property type="term" value="P:protein ubiquitination"/>
    <property type="evidence" value="ECO:0007669"/>
    <property type="project" value="UniProtKB-UniRule"/>
</dbReference>
<dbReference type="GO" id="GO:0061630">
    <property type="term" value="F:ubiquitin protein ligase activity"/>
    <property type="evidence" value="ECO:0007669"/>
    <property type="project" value="UniProtKB-UniRule"/>
</dbReference>
<feature type="region of interest" description="Disordered" evidence="6">
    <location>
        <begin position="516"/>
        <end position="581"/>
    </location>
</feature>
<name>H3CB34_TETNG</name>
<feature type="compositionally biased region" description="Basic and acidic residues" evidence="6">
    <location>
        <begin position="781"/>
        <end position="792"/>
    </location>
</feature>
<evidence type="ECO:0000256" key="6">
    <source>
        <dbReference type="SAM" id="MobiDB-lite"/>
    </source>
</evidence>
<dbReference type="CDD" id="cd12546">
    <property type="entry name" value="RRM_RBM43"/>
    <property type="match status" value="1"/>
</dbReference>
<feature type="compositionally biased region" description="Basic and acidic residues" evidence="6">
    <location>
        <begin position="843"/>
        <end position="861"/>
    </location>
</feature>
<keyword evidence="10" id="KW-1185">Reference proteome</keyword>
<evidence type="ECO:0000259" key="8">
    <source>
        <dbReference type="Pfam" id="PF23222"/>
    </source>
</evidence>
<evidence type="ECO:0000259" key="7">
    <source>
        <dbReference type="Pfam" id="PF18102"/>
    </source>
</evidence>
<dbReference type="InParanoid" id="H3CB34"/>
<dbReference type="InterPro" id="IPR057051">
    <property type="entry name" value="PARP14_RPM_1"/>
</dbReference>
<evidence type="ECO:0000313" key="9">
    <source>
        <dbReference type="Ensembl" id="ENSTNIP00000005456.1"/>
    </source>
</evidence>
<dbReference type="STRING" id="99883.ENSTNIP00000005456"/>
<reference evidence="10" key="1">
    <citation type="journal article" date="2004" name="Nature">
        <title>Genome duplication in the teleost fish Tetraodon nigroviridis reveals the early vertebrate proto-karyotype.</title>
        <authorList>
            <person name="Jaillon O."/>
            <person name="Aury J.-M."/>
            <person name="Brunet F."/>
            <person name="Petit J.-L."/>
            <person name="Stange-Thomann N."/>
            <person name="Mauceli E."/>
            <person name="Bouneau L."/>
            <person name="Fischer C."/>
            <person name="Ozouf-Costaz C."/>
            <person name="Bernot A."/>
            <person name="Nicaud S."/>
            <person name="Jaffe D."/>
            <person name="Fisher S."/>
            <person name="Lutfalla G."/>
            <person name="Dossat C."/>
            <person name="Segurens B."/>
            <person name="Dasilva C."/>
            <person name="Salanoubat M."/>
            <person name="Levy M."/>
            <person name="Boudet N."/>
            <person name="Castellano S."/>
            <person name="Anthouard V."/>
            <person name="Jubin C."/>
            <person name="Castelli V."/>
            <person name="Katinka M."/>
            <person name="Vacherie B."/>
            <person name="Biemont C."/>
            <person name="Skalli Z."/>
            <person name="Cattolico L."/>
            <person name="Poulain J."/>
            <person name="De Berardinis V."/>
            <person name="Cruaud C."/>
            <person name="Duprat S."/>
            <person name="Brottier P."/>
            <person name="Coutanceau J.-P."/>
            <person name="Gouzy J."/>
            <person name="Parra G."/>
            <person name="Lardier G."/>
            <person name="Chapple C."/>
            <person name="McKernan K.J."/>
            <person name="McEwan P."/>
            <person name="Bosak S."/>
            <person name="Kellis M."/>
            <person name="Volff J.-N."/>
            <person name="Guigo R."/>
            <person name="Zody M.C."/>
            <person name="Mesirov J."/>
            <person name="Lindblad-Toh K."/>
            <person name="Birren B."/>
            <person name="Nusbaum C."/>
            <person name="Kahn D."/>
            <person name="Robinson-Rechavi M."/>
            <person name="Laudet V."/>
            <person name="Schachter V."/>
            <person name="Quetier F."/>
            <person name="Saurin W."/>
            <person name="Scarpelli C."/>
            <person name="Wincker P."/>
            <person name="Lander E.S."/>
            <person name="Weissenbach J."/>
            <person name="Roest Crollius H."/>
        </authorList>
    </citation>
    <scope>NUCLEOTIDE SEQUENCE [LARGE SCALE GENOMIC DNA]</scope>
</reference>
<feature type="compositionally biased region" description="Low complexity" evidence="6">
    <location>
        <begin position="562"/>
        <end position="571"/>
    </location>
</feature>
<feature type="region of interest" description="Disordered" evidence="6">
    <location>
        <begin position="158"/>
        <end position="242"/>
    </location>
</feature>
<evidence type="ECO:0000256" key="2">
    <source>
        <dbReference type="ARBA" id="ARBA00004906"/>
    </source>
</evidence>
<comment type="catalytic activity">
    <reaction evidence="1 5">
        <text>S-ubiquitinyl-[E2 ubiquitin-conjugating enzyme]-L-cysteine + [acceptor protein]-L-lysine = [E2 ubiquitin-conjugating enzyme]-L-cysteine + N(6)-ubiquitinyl-[acceptor protein]-L-lysine.</text>
        <dbReference type="EC" id="2.3.2.27"/>
    </reaction>
</comment>
<dbReference type="Gene3D" id="3.30.390.130">
    <property type="match status" value="1"/>
</dbReference>
<dbReference type="Pfam" id="PF23222">
    <property type="entry name" value="RRM_PARP14_1"/>
    <property type="match status" value="1"/>
</dbReference>
<reference evidence="9" key="3">
    <citation type="submission" date="2025-09" db="UniProtKB">
        <authorList>
            <consortium name="Ensembl"/>
        </authorList>
    </citation>
    <scope>IDENTIFICATION</scope>
</reference>
<keyword evidence="5" id="KW-0863">Zinc-finger</keyword>
<dbReference type="GO" id="GO:0008270">
    <property type="term" value="F:zinc ion binding"/>
    <property type="evidence" value="ECO:0007669"/>
    <property type="project" value="UniProtKB-KW"/>
</dbReference>
<dbReference type="InterPro" id="IPR039398">
    <property type="entry name" value="Deltex_fam"/>
</dbReference>
<dbReference type="InterPro" id="IPR012677">
    <property type="entry name" value="Nucleotide-bd_a/b_plait_sf"/>
</dbReference>
<comment type="subcellular location">
    <subcellularLocation>
        <location evidence="5">Cytoplasm</location>
    </subcellularLocation>
</comment>
<dbReference type="Pfam" id="PF18102">
    <property type="entry name" value="DTC"/>
    <property type="match status" value="1"/>
</dbReference>
<dbReference type="InterPro" id="IPR039396">
    <property type="entry name" value="Deltex_C"/>
</dbReference>
<evidence type="ECO:0000313" key="10">
    <source>
        <dbReference type="Proteomes" id="UP000007303"/>
    </source>
</evidence>
<keyword evidence="4 5" id="KW-0479">Metal-binding</keyword>
<dbReference type="GO" id="GO:0005737">
    <property type="term" value="C:cytoplasm"/>
    <property type="evidence" value="ECO:0007669"/>
    <property type="project" value="UniProtKB-SubCell"/>
</dbReference>
<dbReference type="GO" id="GO:0007219">
    <property type="term" value="P:Notch signaling pathway"/>
    <property type="evidence" value="ECO:0007669"/>
    <property type="project" value="InterPro"/>
</dbReference>
<evidence type="ECO:0000256" key="3">
    <source>
        <dbReference type="ARBA" id="ARBA00022679"/>
    </source>
</evidence>
<comment type="pathway">
    <text evidence="2 5">Protein modification; protein ubiquitination.</text>
</comment>
<feature type="compositionally biased region" description="Polar residues" evidence="6">
    <location>
        <begin position="524"/>
        <end position="542"/>
    </location>
</feature>
<reference evidence="9" key="2">
    <citation type="submission" date="2025-08" db="UniProtKB">
        <authorList>
            <consortium name="Ensembl"/>
        </authorList>
    </citation>
    <scope>IDENTIFICATION</scope>
</reference>
<proteinExistence type="inferred from homology"/>
<dbReference type="GeneTree" id="ENSGT00940000154578"/>
<protein>
    <recommendedName>
        <fullName evidence="5">E3 ubiquitin-protein ligase</fullName>
        <ecNumber evidence="5">2.3.2.27</ecNumber>
    </recommendedName>
</protein>
<feature type="compositionally biased region" description="Basic and acidic residues" evidence="6">
    <location>
        <begin position="813"/>
        <end position="828"/>
    </location>
</feature>
<comment type="similarity">
    <text evidence="5">Belongs to the Deltex family.</text>
</comment>
<keyword evidence="3 5" id="KW-0808">Transferase</keyword>
<dbReference type="UniPathway" id="UPA00143"/>
<dbReference type="PANTHER" id="PTHR12622">
    <property type="entry name" value="DELTEX-RELATED"/>
    <property type="match status" value="1"/>
</dbReference>
<organism evidence="9 10">
    <name type="scientific">Tetraodon nigroviridis</name>
    <name type="common">Spotted green pufferfish</name>
    <name type="synonym">Chelonodon nigroviridis</name>
    <dbReference type="NCBI Taxonomy" id="99883"/>
    <lineage>
        <taxon>Eukaryota</taxon>
        <taxon>Metazoa</taxon>
        <taxon>Chordata</taxon>
        <taxon>Craniata</taxon>
        <taxon>Vertebrata</taxon>
        <taxon>Euteleostomi</taxon>
        <taxon>Actinopterygii</taxon>
        <taxon>Neopterygii</taxon>
        <taxon>Teleostei</taxon>
        <taxon>Neoteleostei</taxon>
        <taxon>Acanthomorphata</taxon>
        <taxon>Eupercaria</taxon>
        <taxon>Tetraodontiformes</taxon>
        <taxon>Tetradontoidea</taxon>
        <taxon>Tetraodontidae</taxon>
        <taxon>Tetraodon</taxon>
    </lineage>
</organism>
<dbReference type="HOGENOM" id="CLU_284782_0_0_1"/>
<dbReference type="Gene3D" id="3.30.70.330">
    <property type="match status" value="1"/>
</dbReference>
<dbReference type="OMA" id="QRTKCGA"/>